<feature type="region of interest" description="Disordered" evidence="1">
    <location>
        <begin position="1"/>
        <end position="25"/>
    </location>
</feature>
<protein>
    <recommendedName>
        <fullName evidence="4">Deaminase of polymorphic toxin system</fullName>
    </recommendedName>
</protein>
<evidence type="ECO:0000313" key="3">
    <source>
        <dbReference type="Proteomes" id="UP001230768"/>
    </source>
</evidence>
<proteinExistence type="predicted"/>
<feature type="compositionally biased region" description="Low complexity" evidence="1">
    <location>
        <begin position="9"/>
        <end position="22"/>
    </location>
</feature>
<keyword evidence="3" id="KW-1185">Reference proteome</keyword>
<reference evidence="2 3" key="1">
    <citation type="submission" date="2023-02" db="EMBL/GenBank/DDBJ databases">
        <title>Evolution of Hrp T3SS in non-pathogenic Pseudomonas fluorescens.</title>
        <authorList>
            <person name="Liao K."/>
            <person name="Wei H."/>
            <person name="Gu Y."/>
        </authorList>
    </citation>
    <scope>NUCLEOTIDE SEQUENCE [LARGE SCALE GENOMIC DNA]</scope>
    <source>
        <strain evidence="2 3">FP607</strain>
    </source>
</reference>
<organism evidence="2 3">
    <name type="scientific">Pseudomonas wuhanensis</name>
    <dbReference type="NCBI Taxonomy" id="2954098"/>
    <lineage>
        <taxon>Bacteria</taxon>
        <taxon>Pseudomonadati</taxon>
        <taxon>Pseudomonadota</taxon>
        <taxon>Gammaproteobacteria</taxon>
        <taxon>Pseudomonadales</taxon>
        <taxon>Pseudomonadaceae</taxon>
        <taxon>Pseudomonas</taxon>
    </lineage>
</organism>
<dbReference type="RefSeq" id="WP_305483510.1">
    <property type="nucleotide sequence ID" value="NZ_CP117430.1"/>
</dbReference>
<evidence type="ECO:0000256" key="1">
    <source>
        <dbReference type="SAM" id="MobiDB-lite"/>
    </source>
</evidence>
<accession>A0ABY9GWA2</accession>
<evidence type="ECO:0000313" key="2">
    <source>
        <dbReference type="EMBL" id="WLI20051.1"/>
    </source>
</evidence>
<gene>
    <name evidence="2" type="ORF">PSH88_08470</name>
</gene>
<dbReference type="EMBL" id="CP117430">
    <property type="protein sequence ID" value="WLI20051.1"/>
    <property type="molecule type" value="Genomic_DNA"/>
</dbReference>
<dbReference type="Proteomes" id="UP001230768">
    <property type="component" value="Chromosome"/>
</dbReference>
<evidence type="ECO:0008006" key="4">
    <source>
        <dbReference type="Google" id="ProtNLM"/>
    </source>
</evidence>
<sequence length="1577" mass="176107">MPSIPVSPTPSADSSQSQSPSHAQKHQGLLDDYDFLLSLMRNNETPLAKLADMQITPRSFSPMALENEIGQRWLQALIQDKDYRTLCTTLNASYSYLTVTMKDGQAIYESRAQNRETTVPLELNKQPVLSDLLAKIEKAARMLGGQIRFDNLFTLARMTLFYGIAPWDPQNSEQREAAIHALEDKRARHSMELGNGIDIDELSRAPTSKERKAYNFLKKTHSSLPITIDEWVRAITHTQIINTVRQFLPAPGTPLVRYLGDTDPDNLTTMQIRARPSVYLEKILVSAKAQELANKLLQALGWFGGKPGEDTAPGIRIKLLVKALRLWLASPNNENPDGIAGYLWQKPSNWGKSYQEIQTEFESHLLTSKRASSVNEAVLIACLYQPLFPAEFQIRDIPPKLPYRSSTVWVNFVHGVYLANAINPMLLRRLSFQQLVDLPIEHASEATAEDLKLITLTRLKPTLEWAVTNGLVPYKADANYTMQEVEEATKKLDSTVHSLKSTVSWLDLRPPERLNIAKLKMAKLFGDGRFVMDGRKLVEEASSYTAPAIRFSGPVGRLAPNAYTFLDVYASGKLSGEKKWLITEPDGKVVTDAWVRIDDDRTVQTNLDWSGFTSNPHENRTLPDIEKAFKTHFNIYLDFTRSAYRTLITHQLASLPLADRQALECGAVKVYTLRKATTGIEAENESENKTLPLRARNGFILEATCDGRTYYYELLPRAGVIRRRPDIQPHHIGGRSTLEKWKIGKGSSVSVTVLRHKTLPFDWDAHVKGTPPGTNAECQAIMDQLGSTLGESGKREDYDVIPQTLESATTFTITNFISSNLLFIDEKKLYDSCYGETRFDREDARRDKVIEVAKMFVPFWGSVDDLISGDRDRLARGVFGIFADLVSFALPVGKFASGSLKLITTAGKVSISTTLPSFAKLTGTLLISTLNPLDGVPSLLKAGGRSVFRLSKRGYLNLKAWAGRAGQYDFVQGMPQVTDPGRWRPLASNDQLTVLRGVEDVPVRNTGLIGKSAYHLIDPVSGKPYGPRLSESAGEVSIGRSSYTSLAETNTDILFDLPEHVHLHKILEVDGRTTLLIDKIPYRLDQVALRRVDVIDASNTLKAQPCRVRRGLGDPVCRNSFVHRELAPTPEQGSYDPSPYYCEWFGDKIYTPAPVKPGRSVPVLALDGQLYTGSGSVLNFYRGAKSVFGVGKKLSLNARIQVTIEFHKGIFGRFKIRGLYEGLDDDMRQVGGLIIESKIDAKKEYLFTQLSAADYYYAEIVKGQSLIGSHRLQRIPAHQLLEDPLYQELFTVFTGSLQANNMARIHGVEKVDIAVRSLDELSIALGTPTTPFDNLKKVKVSTTPGEAVMFDHKTRMIVCQFPESTKTWTRSKEAPTALRTRTAEIFNTLFDKPLYKADELSDLRISNTMKELQSIVKKHKSMDRPRNIAYAEITPRPGNTEVYVSVSGGGGDTRFLPLFAKHPNAKEVKVGDTTYFNIDYRTTFPRTSLGTEVQGQLQSIPRTIDNMATYTPELTLRPTSLDSESKLIKVIRDKYPDDATRSNVIVATTMAPCDSCSVVMQQFAHTGGKDALKVIWD</sequence>
<name>A0ABY9GWA2_9PSED</name>